<reference evidence="2 3" key="1">
    <citation type="submission" date="2017-03" db="EMBL/GenBank/DDBJ databases">
        <authorList>
            <person name="Afonso C.L."/>
            <person name="Miller P.J."/>
            <person name="Scott M.A."/>
            <person name="Spackman E."/>
            <person name="Goraichik I."/>
            <person name="Dimitrov K.M."/>
            <person name="Suarez D.L."/>
            <person name="Swayne D.E."/>
        </authorList>
    </citation>
    <scope>NUCLEOTIDE SEQUENCE [LARGE SCALE GENOMIC DNA]</scope>
    <source>
        <strain evidence="3">8(6)</strain>
    </source>
</reference>
<gene>
    <name evidence="2" type="ORF">BAURA86_02486</name>
</gene>
<evidence type="ECO:0000259" key="1">
    <source>
        <dbReference type="PROSITE" id="PS51664"/>
    </source>
</evidence>
<dbReference type="Gene3D" id="3.30.1330.230">
    <property type="match status" value="1"/>
</dbReference>
<dbReference type="PROSITE" id="PS51664">
    <property type="entry name" value="YCAO"/>
    <property type="match status" value="1"/>
</dbReference>
<protein>
    <submittedName>
        <fullName evidence="2">YcaO-like family protein</fullName>
    </submittedName>
</protein>
<dbReference type="PANTHER" id="PTHR37809">
    <property type="entry name" value="RIBOSOMAL PROTEIN S12 METHYLTHIOTRANSFERASE ACCESSORY FACTOR YCAO"/>
    <property type="match status" value="1"/>
</dbReference>
<dbReference type="InterPro" id="IPR003776">
    <property type="entry name" value="YcaO-like_dom"/>
</dbReference>
<dbReference type="AlphaFoldDB" id="A0A2H1K7Q4"/>
<dbReference type="EMBL" id="FXZI01000009">
    <property type="protein sequence ID" value="SMX95659.1"/>
    <property type="molecule type" value="Genomic_DNA"/>
</dbReference>
<evidence type="ECO:0000313" key="3">
    <source>
        <dbReference type="Proteomes" id="UP000234300"/>
    </source>
</evidence>
<sequence length="432" mass="47252">MADKLRDILPAYGDRTSQFRFLTKDHTLGESSPITVWRSALAASSASIEQQSFGGGGISRHASDALFAALYESVERLCWANGNIETIRESVSRSDQEWFKDRLSILPHFTEVELHELYAETEIVHDELYDSSLWTLGRSLVTNDNVWIPLALALPRHTARVKSQAAIDMTTNGMAAGSSFAGATLSGLMEALERHTFLEAHYNARPFDVVRPSRLSPSCLQTFRAIADIFDQVLLATIPGPLGTSLSVCSGYVGGSTGTLRLRIGASLNFDYSVAVEKSILEFAQCAVAARGKTLHEADSCGDWRNVPLGTLLDHVSLGDYPDYCSRLKFRTPEEQNCDDTPMQESASCREFDQSDVIDLCRRLEHSFGINAVVVPFTPESIVDTTQCSVVRVVLLGAIPLRVGRAVGLDSQFMSNAGIDSNGLAILPHCFP</sequence>
<evidence type="ECO:0000313" key="2">
    <source>
        <dbReference type="EMBL" id="SMX95659.1"/>
    </source>
</evidence>
<dbReference type="Proteomes" id="UP000234300">
    <property type="component" value="Unassembled WGS sequence"/>
</dbReference>
<organism evidence="2 3">
    <name type="scientific">Brevibacterium aurantiacum</name>
    <dbReference type="NCBI Taxonomy" id="273384"/>
    <lineage>
        <taxon>Bacteria</taxon>
        <taxon>Bacillati</taxon>
        <taxon>Actinomycetota</taxon>
        <taxon>Actinomycetes</taxon>
        <taxon>Micrococcales</taxon>
        <taxon>Brevibacteriaceae</taxon>
        <taxon>Brevibacterium</taxon>
    </lineage>
</organism>
<dbReference type="PANTHER" id="PTHR37809:SF1">
    <property type="entry name" value="RIBOSOMAL PROTEIN S12 METHYLTHIOTRANSFERASE ACCESSORY FACTOR YCAO"/>
    <property type="match status" value="1"/>
</dbReference>
<name>A0A2H1K7Q4_BREAU</name>
<dbReference type="RefSeq" id="WP_101557149.1">
    <property type="nucleotide sequence ID" value="NZ_FXZI01000009.1"/>
</dbReference>
<proteinExistence type="predicted"/>
<dbReference type="Pfam" id="PF02624">
    <property type="entry name" value="YcaO"/>
    <property type="match status" value="1"/>
</dbReference>
<accession>A0A2H1K7Q4</accession>
<feature type="domain" description="YcaO" evidence="1">
    <location>
        <begin position="55"/>
        <end position="432"/>
    </location>
</feature>